<dbReference type="Pfam" id="PF04545">
    <property type="entry name" value="Sigma70_r4"/>
    <property type="match status" value="1"/>
</dbReference>
<name>A0ABX1X3L8_9BACL</name>
<reference evidence="2 3" key="1">
    <citation type="submission" date="2019-10" db="EMBL/GenBank/DDBJ databases">
        <title>Description of Paenibacillus humi sp. nov.</title>
        <authorList>
            <person name="Carlier A."/>
            <person name="Qi S."/>
        </authorList>
    </citation>
    <scope>NUCLEOTIDE SEQUENCE [LARGE SCALE GENOMIC DNA]</scope>
    <source>
        <strain evidence="2 3">LMG 31461</strain>
    </source>
</reference>
<dbReference type="RefSeq" id="WP_281366710.1">
    <property type="nucleotide sequence ID" value="NZ_WHNY01000004.1"/>
</dbReference>
<dbReference type="InterPro" id="IPR007630">
    <property type="entry name" value="RNA_pol_sigma70_r4"/>
</dbReference>
<proteinExistence type="predicted"/>
<dbReference type="SUPFAM" id="SSF88659">
    <property type="entry name" value="Sigma3 and sigma4 domains of RNA polymerase sigma factors"/>
    <property type="match status" value="1"/>
</dbReference>
<dbReference type="EMBL" id="WHNY01000004">
    <property type="protein sequence ID" value="NOU62693.1"/>
    <property type="molecule type" value="Genomic_DNA"/>
</dbReference>
<dbReference type="Proteomes" id="UP000653578">
    <property type="component" value="Unassembled WGS sequence"/>
</dbReference>
<dbReference type="InterPro" id="IPR013324">
    <property type="entry name" value="RNA_pol_sigma_r3/r4-like"/>
</dbReference>
<accession>A0ABX1X3L8</accession>
<comment type="caution">
    <text evidence="2">The sequence shown here is derived from an EMBL/GenBank/DDBJ whole genome shotgun (WGS) entry which is preliminary data.</text>
</comment>
<protein>
    <submittedName>
        <fullName evidence="2">RNA polymerase subunit sigma</fullName>
    </submittedName>
</protein>
<organism evidence="2 3">
    <name type="scientific">Paenibacillus plantarum</name>
    <dbReference type="NCBI Taxonomy" id="2654975"/>
    <lineage>
        <taxon>Bacteria</taxon>
        <taxon>Bacillati</taxon>
        <taxon>Bacillota</taxon>
        <taxon>Bacilli</taxon>
        <taxon>Bacillales</taxon>
        <taxon>Paenibacillaceae</taxon>
        <taxon>Paenibacillus</taxon>
    </lineage>
</organism>
<gene>
    <name evidence="2" type="ORF">GC096_01365</name>
</gene>
<evidence type="ECO:0000313" key="2">
    <source>
        <dbReference type="EMBL" id="NOU62693.1"/>
    </source>
</evidence>
<evidence type="ECO:0000313" key="3">
    <source>
        <dbReference type="Proteomes" id="UP000653578"/>
    </source>
</evidence>
<feature type="domain" description="RNA polymerase sigma-70 region 4" evidence="1">
    <location>
        <begin position="1"/>
        <end position="22"/>
    </location>
</feature>
<keyword evidence="3" id="KW-1185">Reference proteome</keyword>
<feature type="non-terminal residue" evidence="2">
    <location>
        <position position="1"/>
    </location>
</feature>
<sequence length="29" mass="3573">ELGISRSYVSRIEKRALMKLYHEFYKAKR</sequence>
<evidence type="ECO:0000259" key="1">
    <source>
        <dbReference type="Pfam" id="PF04545"/>
    </source>
</evidence>